<dbReference type="Proteomes" id="UP000547510">
    <property type="component" value="Unassembled WGS sequence"/>
</dbReference>
<accession>A0A841CTD1</accession>
<evidence type="ECO:0000313" key="2">
    <source>
        <dbReference type="Proteomes" id="UP000547510"/>
    </source>
</evidence>
<name>A0A841CTD1_9PSEU</name>
<keyword evidence="2" id="KW-1185">Reference proteome</keyword>
<organism evidence="1 2">
    <name type="scientific">Saccharothrix tamanrassetensis</name>
    <dbReference type="NCBI Taxonomy" id="1051531"/>
    <lineage>
        <taxon>Bacteria</taxon>
        <taxon>Bacillati</taxon>
        <taxon>Actinomycetota</taxon>
        <taxon>Actinomycetes</taxon>
        <taxon>Pseudonocardiales</taxon>
        <taxon>Pseudonocardiaceae</taxon>
        <taxon>Saccharothrix</taxon>
    </lineage>
</organism>
<dbReference type="AlphaFoldDB" id="A0A841CTD1"/>
<protein>
    <submittedName>
        <fullName evidence="1">Uncharacterized protein</fullName>
    </submittedName>
</protein>
<evidence type="ECO:0000313" key="1">
    <source>
        <dbReference type="EMBL" id="MBB5959574.1"/>
    </source>
</evidence>
<sequence>MTVQPDLLLSELRALCRGPGMQAPAIDRQVGPALQEVCGITGADGAETVRNKIRAWVDGIVERFPLDLRLTVTAPLALHEGAQYRFLNERVDWLAAQQERGARTMRRRIDEGLIRLVEAALDATPQPAPRSREDGWRVSDFEAVLRLDGTTPSCTERRTLVADCDGIDRITWSISIPAATGDGAPADLDVEVLHGVELLSTERPSPRRFLLHLKLPRTLRAGEAHRFSLHVQVPEGQPMRPTYVFWPERPCDHFNLVVRFPSTALPASVWRVDGAFHRDIDDLAEGRDLVRPNGIGEVEVDFSGLRPDRGYGIQWRPADTG</sequence>
<reference evidence="1 2" key="1">
    <citation type="submission" date="2020-08" db="EMBL/GenBank/DDBJ databases">
        <title>Genomic Encyclopedia of Type Strains, Phase III (KMG-III): the genomes of soil and plant-associated and newly described type strains.</title>
        <authorList>
            <person name="Whitman W."/>
        </authorList>
    </citation>
    <scope>NUCLEOTIDE SEQUENCE [LARGE SCALE GENOMIC DNA]</scope>
    <source>
        <strain evidence="1 2">CECT 8640</strain>
    </source>
</reference>
<comment type="caution">
    <text evidence="1">The sequence shown here is derived from an EMBL/GenBank/DDBJ whole genome shotgun (WGS) entry which is preliminary data.</text>
</comment>
<gene>
    <name evidence="1" type="ORF">FHS29_006195</name>
</gene>
<proteinExistence type="predicted"/>
<dbReference type="RefSeq" id="WP_184696571.1">
    <property type="nucleotide sequence ID" value="NZ_JACHJN010000011.1"/>
</dbReference>
<dbReference type="EMBL" id="JACHJN010000011">
    <property type="protein sequence ID" value="MBB5959574.1"/>
    <property type="molecule type" value="Genomic_DNA"/>
</dbReference>